<proteinExistence type="inferred from homology"/>
<dbReference type="EMBL" id="JQCD01000031">
    <property type="protein sequence ID" value="KRN76056.1"/>
    <property type="molecule type" value="Genomic_DNA"/>
</dbReference>
<keyword evidence="7 11" id="KW-1133">Transmembrane helix</keyword>
<dbReference type="InterPro" id="IPR000568">
    <property type="entry name" value="ATP_synth_F0_asu"/>
</dbReference>
<comment type="caution">
    <text evidence="13">The sequence shown here is derived from an EMBL/GenBank/DDBJ whole genome shotgun (WGS) entry which is preliminary data.</text>
</comment>
<comment type="similarity">
    <text evidence="2 11 12">Belongs to the ATPase A chain family.</text>
</comment>
<reference evidence="13 14" key="1">
    <citation type="journal article" date="2015" name="Genome Announc.">
        <title>Expanding the biotechnology potential of lactobacilli through comparative genomics of 213 strains and associated genera.</title>
        <authorList>
            <person name="Sun Z."/>
            <person name="Harris H.M."/>
            <person name="McCann A."/>
            <person name="Guo C."/>
            <person name="Argimon S."/>
            <person name="Zhang W."/>
            <person name="Yang X."/>
            <person name="Jeffery I.B."/>
            <person name="Cooney J.C."/>
            <person name="Kagawa T.F."/>
            <person name="Liu W."/>
            <person name="Song Y."/>
            <person name="Salvetti E."/>
            <person name="Wrobel A."/>
            <person name="Rasinkangas P."/>
            <person name="Parkhill J."/>
            <person name="Rea M.C."/>
            <person name="O'Sullivan O."/>
            <person name="Ritari J."/>
            <person name="Douillard F.P."/>
            <person name="Paul Ross R."/>
            <person name="Yang R."/>
            <person name="Briner A.E."/>
            <person name="Felis G.E."/>
            <person name="de Vos W.M."/>
            <person name="Barrangou R."/>
            <person name="Klaenhammer T.R."/>
            <person name="Caufield P.W."/>
            <person name="Cui Y."/>
            <person name="Zhang H."/>
            <person name="O'Toole P.W."/>
        </authorList>
    </citation>
    <scope>NUCLEOTIDE SEQUENCE [LARGE SCALE GENOMIC DNA]</scope>
    <source>
        <strain evidence="13 14">DSM 20014</strain>
    </source>
</reference>
<evidence type="ECO:0000256" key="1">
    <source>
        <dbReference type="ARBA" id="ARBA00004141"/>
    </source>
</evidence>
<dbReference type="Proteomes" id="UP000051673">
    <property type="component" value="Unassembled WGS sequence"/>
</dbReference>
<evidence type="ECO:0000256" key="4">
    <source>
        <dbReference type="ARBA" id="ARBA00022547"/>
    </source>
</evidence>
<dbReference type="InterPro" id="IPR045082">
    <property type="entry name" value="ATP_syn_F0_a_bact/chloroplast"/>
</dbReference>
<evidence type="ECO:0000256" key="6">
    <source>
        <dbReference type="ARBA" id="ARBA00022781"/>
    </source>
</evidence>
<evidence type="ECO:0000256" key="5">
    <source>
        <dbReference type="ARBA" id="ARBA00022692"/>
    </source>
</evidence>
<comment type="function">
    <text evidence="11 12">Key component of the proton channel; it plays a direct role in the translocation of protons across the membrane.</text>
</comment>
<keyword evidence="4 11" id="KW-0138">CF(0)</keyword>
<accession>A0A0R2JFD1</accession>
<evidence type="ECO:0000256" key="11">
    <source>
        <dbReference type="HAMAP-Rule" id="MF_01393"/>
    </source>
</evidence>
<dbReference type="PROSITE" id="PS00449">
    <property type="entry name" value="ATPASE_A"/>
    <property type="match status" value="1"/>
</dbReference>
<sequence>MNEKTASFMLAGLKFDWPTIISITVAMVIVFVVLVWMAHRLTMKPTGKQNALEMLIEFTNGIVDSNLANKTGDNMKFLAFVLFSFIFVTNQLGLILHINVDGVTYLKSATSDPLIPMILALVSIGMSHYLSVEKIGFKNYVKNVYLSPFPFLLPINIIDQFTSFMTLGLRLFGNIFAGEVVLGLIWNLAQSAGIVTMVPSLFLAIVWIAFSLFIGAIQAYVFVVLTMVYTGEKLE</sequence>
<evidence type="ECO:0000256" key="8">
    <source>
        <dbReference type="ARBA" id="ARBA00023065"/>
    </source>
</evidence>
<dbReference type="GO" id="GO:0046933">
    <property type="term" value="F:proton-transporting ATP synthase activity, rotational mechanism"/>
    <property type="evidence" value="ECO:0007669"/>
    <property type="project" value="UniProtKB-UniRule"/>
</dbReference>
<feature type="transmembrane region" description="Helical" evidence="11">
    <location>
        <begin position="20"/>
        <end position="38"/>
    </location>
</feature>
<dbReference type="NCBIfam" id="NF004479">
    <property type="entry name" value="PRK05815.1-4"/>
    <property type="match status" value="1"/>
</dbReference>
<evidence type="ECO:0000256" key="10">
    <source>
        <dbReference type="ARBA" id="ARBA00023310"/>
    </source>
</evidence>
<organism evidence="13 14">
    <name type="scientific">Weissella minor</name>
    <dbReference type="NCBI Taxonomy" id="1620"/>
    <lineage>
        <taxon>Bacteria</taxon>
        <taxon>Bacillati</taxon>
        <taxon>Bacillota</taxon>
        <taxon>Bacilli</taxon>
        <taxon>Lactobacillales</taxon>
        <taxon>Lactobacillaceae</taxon>
        <taxon>Weissella</taxon>
    </lineage>
</organism>
<comment type="subcellular location">
    <subcellularLocation>
        <location evidence="11 12">Cell membrane</location>
        <topology evidence="11 12">Multi-pass membrane protein</topology>
    </subcellularLocation>
    <subcellularLocation>
        <location evidence="1">Membrane</location>
        <topology evidence="1">Multi-pass membrane protein</topology>
    </subcellularLocation>
</comment>
<dbReference type="STRING" id="1620.IV67_GL001106"/>
<keyword evidence="3 11" id="KW-0813">Transport</keyword>
<keyword evidence="10 11" id="KW-0066">ATP synthesis</keyword>
<dbReference type="PATRIC" id="fig|1620.3.peg.1121"/>
<feature type="transmembrane region" description="Helical" evidence="11">
    <location>
        <begin position="201"/>
        <end position="229"/>
    </location>
</feature>
<protein>
    <recommendedName>
        <fullName evidence="11 12">ATP synthase subunit a</fullName>
    </recommendedName>
    <alternativeName>
        <fullName evidence="11">ATP synthase F0 sector subunit a</fullName>
    </alternativeName>
    <alternativeName>
        <fullName evidence="11">F-ATPase subunit 6</fullName>
    </alternativeName>
</protein>
<dbReference type="GO" id="GO:0005886">
    <property type="term" value="C:plasma membrane"/>
    <property type="evidence" value="ECO:0007669"/>
    <property type="project" value="UniProtKB-SubCell"/>
</dbReference>
<dbReference type="HAMAP" id="MF_01393">
    <property type="entry name" value="ATP_synth_a_bact"/>
    <property type="match status" value="1"/>
</dbReference>
<feature type="transmembrane region" description="Helical" evidence="11">
    <location>
        <begin position="77"/>
        <end position="98"/>
    </location>
</feature>
<keyword evidence="6 11" id="KW-0375">Hydrogen ion transport</keyword>
<dbReference type="InterPro" id="IPR035908">
    <property type="entry name" value="F0_ATP_A_sf"/>
</dbReference>
<dbReference type="Pfam" id="PF00119">
    <property type="entry name" value="ATP-synt_A"/>
    <property type="match status" value="1"/>
</dbReference>
<dbReference type="GO" id="GO:0045259">
    <property type="term" value="C:proton-transporting ATP synthase complex"/>
    <property type="evidence" value="ECO:0007669"/>
    <property type="project" value="UniProtKB-KW"/>
</dbReference>
<dbReference type="PANTHER" id="PTHR42823:SF3">
    <property type="entry name" value="ATP SYNTHASE SUBUNIT A, CHLOROPLASTIC"/>
    <property type="match status" value="1"/>
</dbReference>
<dbReference type="Gene3D" id="1.20.120.220">
    <property type="entry name" value="ATP synthase, F0 complex, subunit A"/>
    <property type="match status" value="1"/>
</dbReference>
<dbReference type="PRINTS" id="PR00123">
    <property type="entry name" value="ATPASEA"/>
</dbReference>
<dbReference type="RefSeq" id="WP_083486718.1">
    <property type="nucleotide sequence ID" value="NZ_CBDALJ010000026.1"/>
</dbReference>
<dbReference type="AlphaFoldDB" id="A0A0R2JFD1"/>
<evidence type="ECO:0000313" key="14">
    <source>
        <dbReference type="Proteomes" id="UP000051673"/>
    </source>
</evidence>
<evidence type="ECO:0000256" key="3">
    <source>
        <dbReference type="ARBA" id="ARBA00022448"/>
    </source>
</evidence>
<name>A0A0R2JFD1_9LACO</name>
<evidence type="ECO:0000256" key="12">
    <source>
        <dbReference type="RuleBase" id="RU000483"/>
    </source>
</evidence>
<feature type="transmembrane region" description="Helical" evidence="11">
    <location>
        <begin position="114"/>
        <end position="132"/>
    </location>
</feature>
<evidence type="ECO:0000256" key="2">
    <source>
        <dbReference type="ARBA" id="ARBA00006810"/>
    </source>
</evidence>
<keyword evidence="5 11" id="KW-0812">Transmembrane</keyword>
<dbReference type="PANTHER" id="PTHR42823">
    <property type="entry name" value="ATP SYNTHASE SUBUNIT A, CHLOROPLASTIC"/>
    <property type="match status" value="1"/>
</dbReference>
<dbReference type="InterPro" id="IPR023011">
    <property type="entry name" value="ATP_synth_F0_asu_AS"/>
</dbReference>
<evidence type="ECO:0000313" key="13">
    <source>
        <dbReference type="EMBL" id="KRN76056.1"/>
    </source>
</evidence>
<dbReference type="SUPFAM" id="SSF81336">
    <property type="entry name" value="F1F0 ATP synthase subunit A"/>
    <property type="match status" value="1"/>
</dbReference>
<keyword evidence="14" id="KW-1185">Reference proteome</keyword>
<gene>
    <name evidence="11" type="primary">atpB</name>
    <name evidence="13" type="ORF">IV67_GL001106</name>
</gene>
<dbReference type="GO" id="GO:0042777">
    <property type="term" value="P:proton motive force-driven plasma membrane ATP synthesis"/>
    <property type="evidence" value="ECO:0007669"/>
    <property type="project" value="TreeGrafter"/>
</dbReference>
<keyword evidence="9 11" id="KW-0472">Membrane</keyword>
<dbReference type="CDD" id="cd00310">
    <property type="entry name" value="ATP-synt_Fo_a_6"/>
    <property type="match status" value="1"/>
</dbReference>
<evidence type="ECO:0000256" key="7">
    <source>
        <dbReference type="ARBA" id="ARBA00022989"/>
    </source>
</evidence>
<keyword evidence="8 11" id="KW-0406">Ion transport</keyword>
<keyword evidence="11" id="KW-1003">Cell membrane</keyword>
<dbReference type="NCBIfam" id="TIGR01131">
    <property type="entry name" value="ATP_synt_6_or_A"/>
    <property type="match status" value="1"/>
</dbReference>
<evidence type="ECO:0000256" key="9">
    <source>
        <dbReference type="ARBA" id="ARBA00023136"/>
    </source>
</evidence>
<feature type="transmembrane region" description="Helical" evidence="11">
    <location>
        <begin position="171"/>
        <end position="189"/>
    </location>
</feature>